<name>A0A2A9MCQ0_BESBE</name>
<dbReference type="PANTHER" id="PTHR22883">
    <property type="entry name" value="ZINC FINGER DHHC DOMAIN CONTAINING PROTEIN"/>
    <property type="match status" value="1"/>
</dbReference>
<comment type="subcellular location">
    <subcellularLocation>
        <location evidence="1">Membrane</location>
        <topology evidence="1">Multi-pass membrane protein</topology>
    </subcellularLocation>
</comment>
<feature type="compositionally biased region" description="Basic and acidic residues" evidence="9">
    <location>
        <begin position="354"/>
        <end position="368"/>
    </location>
</feature>
<feature type="compositionally biased region" description="Basic and acidic residues" evidence="9">
    <location>
        <begin position="800"/>
        <end position="816"/>
    </location>
</feature>
<keyword evidence="3 8" id="KW-0812">Transmembrane</keyword>
<dbReference type="InterPro" id="IPR039859">
    <property type="entry name" value="PFA4/ZDH16/20/ERF2-like"/>
</dbReference>
<dbReference type="PANTHER" id="PTHR22883:SF23">
    <property type="entry name" value="PALMITOYLTRANSFERASE ZDHHC6"/>
    <property type="match status" value="1"/>
</dbReference>
<dbReference type="GO" id="GO:0019706">
    <property type="term" value="F:protein-cysteine S-palmitoyltransferase activity"/>
    <property type="evidence" value="ECO:0007669"/>
    <property type="project" value="UniProtKB-EC"/>
</dbReference>
<feature type="compositionally biased region" description="Low complexity" evidence="9">
    <location>
        <begin position="373"/>
        <end position="387"/>
    </location>
</feature>
<feature type="compositionally biased region" description="Basic and acidic residues" evidence="9">
    <location>
        <begin position="19"/>
        <end position="32"/>
    </location>
</feature>
<dbReference type="GO" id="GO:0005794">
    <property type="term" value="C:Golgi apparatus"/>
    <property type="evidence" value="ECO:0007669"/>
    <property type="project" value="TreeGrafter"/>
</dbReference>
<evidence type="ECO:0000256" key="7">
    <source>
        <dbReference type="ARBA" id="ARBA00038298"/>
    </source>
</evidence>
<keyword evidence="12" id="KW-1185">Reference proteome</keyword>
<feature type="domain" description="Palmitoyltransferase DHHC" evidence="10">
    <location>
        <begin position="692"/>
        <end position="754"/>
    </location>
</feature>
<dbReference type="PROSITE" id="PS50216">
    <property type="entry name" value="DHHC"/>
    <property type="match status" value="1"/>
</dbReference>
<dbReference type="GeneID" id="40313277"/>
<evidence type="ECO:0000256" key="6">
    <source>
        <dbReference type="ARBA" id="ARBA00023315"/>
    </source>
</evidence>
<dbReference type="Pfam" id="PF01529">
    <property type="entry name" value="DHHC"/>
    <property type="match status" value="1"/>
</dbReference>
<dbReference type="OrthoDB" id="4096362at2759"/>
<evidence type="ECO:0000256" key="4">
    <source>
        <dbReference type="ARBA" id="ARBA00022989"/>
    </source>
</evidence>
<sequence length="816" mass="86087">MAAAAPVFETGVGGRGRKASQDKGHGSGERRGAATGVLSSASRKPVPSSACSSSSASPVAALPRDTAKEASPSSCPPYLHAASFRPVPASSPPSSPSSSSLHPRRAPHASVSASRRPPSLAEAAPPPAALRTSSRGRSLSSWGSSGDTSSPRSVSSSSTLREDAAPPVPAAAHALAPPSFYRRASRGFAAALPAFSSAPAHPTGFHLASLPSGFLWGRVRLGSLYVVYRSPSPGGLFLVVGPHWRFSVAMLGLMVAVCSTFLFVVGEHVQTTSTFLLVCGWLLCAASFFCFLCTVLKDPGIPFDDATPPYARASSARPAAAGNLAAARREESGGVELLCVRGGERGEDGFCAREGRGAARRQGEKELETGCTASPSSSSARLGGRSSVADLFDSESRHPSASAELPEALEGGQRVSPASRAGACTPGDVVPKVEEGESGLRVSPADDKKDAQEAERVPSSRFFFKEPLVGASPRGGSSEGGSFTTSRGARGRAYAASPGSETSSSWEATEEEAEVTDTEAEDSDDRGVDADAGCWQANRRGGGMHAWLSKSQRVKWTLRKKRHIFQSHRRAGEHVRDGYSRVGRRRGVSDEFHSEETCGSSEMLSSDDASGEEASSDPYGDVDPATAPARARAVPLAPFQRSRQLRMPLERRRRRVPVRASASGHAPLGPVWSSSRLSSSVPRSSAARRPFFCRVCQIYPAPGSLHCDDCQICIEGYDHHCPWTSKCVGRGNSLEFHLWVLFSLITIFYYGLTAAFIGKDDIARPDRAAEVADVRAGGLRGTPLGLEEAQQSVRGETFGSDERWRAASGDKKTSSS</sequence>
<dbReference type="EMBL" id="NWUJ01000009">
    <property type="protein sequence ID" value="PFH33152.1"/>
    <property type="molecule type" value="Genomic_DNA"/>
</dbReference>
<keyword evidence="4 8" id="KW-1133">Transmembrane helix</keyword>
<evidence type="ECO:0000256" key="8">
    <source>
        <dbReference type="RuleBase" id="RU079119"/>
    </source>
</evidence>
<comment type="similarity">
    <text evidence="7">Belongs to the DHHC palmitoyltransferase family. PFA5 subfamily.</text>
</comment>
<feature type="transmembrane region" description="Helical" evidence="8">
    <location>
        <begin position="244"/>
        <end position="263"/>
    </location>
</feature>
<dbReference type="GO" id="GO:0006612">
    <property type="term" value="P:protein targeting to membrane"/>
    <property type="evidence" value="ECO:0007669"/>
    <property type="project" value="TreeGrafter"/>
</dbReference>
<evidence type="ECO:0000256" key="2">
    <source>
        <dbReference type="ARBA" id="ARBA00022679"/>
    </source>
</evidence>
<reference evidence="11 12" key="1">
    <citation type="submission" date="2017-09" db="EMBL/GenBank/DDBJ databases">
        <title>Genome sequencing of Besnoitia besnoiti strain Bb-Ger1.</title>
        <authorList>
            <person name="Schares G."/>
            <person name="Venepally P."/>
            <person name="Lorenzi H.A."/>
        </authorList>
    </citation>
    <scope>NUCLEOTIDE SEQUENCE [LARGE SCALE GENOMIC DNA]</scope>
    <source>
        <strain evidence="11 12">Bb-Ger1</strain>
    </source>
</reference>
<dbReference type="VEuPathDB" id="ToxoDB:BESB_083510"/>
<feature type="region of interest" description="Disordered" evidence="9">
    <location>
        <begin position="1"/>
        <end position="168"/>
    </location>
</feature>
<proteinExistence type="inferred from homology"/>
<protein>
    <recommendedName>
        <fullName evidence="8">Palmitoyltransferase</fullName>
        <ecNumber evidence="8">2.3.1.225</ecNumber>
    </recommendedName>
</protein>
<comment type="caution">
    <text evidence="11">The sequence shown here is derived from an EMBL/GenBank/DDBJ whole genome shotgun (WGS) entry which is preliminary data.</text>
</comment>
<feature type="region of interest" description="Disordered" evidence="9">
    <location>
        <begin position="780"/>
        <end position="816"/>
    </location>
</feature>
<evidence type="ECO:0000256" key="1">
    <source>
        <dbReference type="ARBA" id="ARBA00004141"/>
    </source>
</evidence>
<evidence type="ECO:0000259" key="10">
    <source>
        <dbReference type="Pfam" id="PF01529"/>
    </source>
</evidence>
<feature type="compositionally biased region" description="Low complexity" evidence="9">
    <location>
        <begin position="45"/>
        <end position="63"/>
    </location>
</feature>
<keyword evidence="6 8" id="KW-0012">Acyltransferase</keyword>
<dbReference type="RefSeq" id="XP_029217161.1">
    <property type="nucleotide sequence ID" value="XM_029366701.1"/>
</dbReference>
<feature type="transmembrane region" description="Helical" evidence="8">
    <location>
        <begin position="736"/>
        <end position="757"/>
    </location>
</feature>
<comment type="domain">
    <text evidence="8">The DHHC domain is required for palmitoyltransferase activity.</text>
</comment>
<evidence type="ECO:0000256" key="3">
    <source>
        <dbReference type="ARBA" id="ARBA00022692"/>
    </source>
</evidence>
<keyword evidence="5 8" id="KW-0472">Membrane</keyword>
<dbReference type="InterPro" id="IPR001594">
    <property type="entry name" value="Palmitoyltrfase_DHHC"/>
</dbReference>
<comment type="catalytic activity">
    <reaction evidence="8">
        <text>L-cysteinyl-[protein] + hexadecanoyl-CoA = S-hexadecanoyl-L-cysteinyl-[protein] + CoA</text>
        <dbReference type="Rhea" id="RHEA:36683"/>
        <dbReference type="Rhea" id="RHEA-COMP:10131"/>
        <dbReference type="Rhea" id="RHEA-COMP:11032"/>
        <dbReference type="ChEBI" id="CHEBI:29950"/>
        <dbReference type="ChEBI" id="CHEBI:57287"/>
        <dbReference type="ChEBI" id="CHEBI:57379"/>
        <dbReference type="ChEBI" id="CHEBI:74151"/>
        <dbReference type="EC" id="2.3.1.225"/>
    </reaction>
</comment>
<dbReference type="AlphaFoldDB" id="A0A2A9MCQ0"/>
<dbReference type="GO" id="GO:0016020">
    <property type="term" value="C:membrane"/>
    <property type="evidence" value="ECO:0007669"/>
    <property type="project" value="UniProtKB-SubCell"/>
</dbReference>
<accession>A0A2A9MCQ0</accession>
<dbReference type="STRING" id="94643.A0A2A9MCQ0"/>
<gene>
    <name evidence="11" type="ORF">BESB_083510</name>
</gene>
<dbReference type="Proteomes" id="UP000224006">
    <property type="component" value="Chromosome VIII"/>
</dbReference>
<feature type="region of interest" description="Disordered" evidence="9">
    <location>
        <begin position="354"/>
        <end position="528"/>
    </location>
</feature>
<feature type="compositionally biased region" description="Low complexity" evidence="9">
    <location>
        <begin position="474"/>
        <end position="507"/>
    </location>
</feature>
<evidence type="ECO:0000313" key="11">
    <source>
        <dbReference type="EMBL" id="PFH33152.1"/>
    </source>
</evidence>
<evidence type="ECO:0000313" key="12">
    <source>
        <dbReference type="Proteomes" id="UP000224006"/>
    </source>
</evidence>
<dbReference type="EC" id="2.3.1.225" evidence="8"/>
<keyword evidence="2 8" id="KW-0808">Transferase</keyword>
<evidence type="ECO:0000256" key="9">
    <source>
        <dbReference type="SAM" id="MobiDB-lite"/>
    </source>
</evidence>
<evidence type="ECO:0000256" key="5">
    <source>
        <dbReference type="ARBA" id="ARBA00023136"/>
    </source>
</evidence>
<feature type="region of interest" description="Disordered" evidence="9">
    <location>
        <begin position="586"/>
        <end position="626"/>
    </location>
</feature>
<feature type="compositionally biased region" description="Basic and acidic residues" evidence="9">
    <location>
        <begin position="587"/>
        <end position="596"/>
    </location>
</feature>
<feature type="compositionally biased region" description="Basic and acidic residues" evidence="9">
    <location>
        <begin position="444"/>
        <end position="458"/>
    </location>
</feature>
<feature type="compositionally biased region" description="Acidic residues" evidence="9">
    <location>
        <begin position="508"/>
        <end position="524"/>
    </location>
</feature>
<feature type="transmembrane region" description="Helical" evidence="8">
    <location>
        <begin position="275"/>
        <end position="297"/>
    </location>
</feature>
<feature type="compositionally biased region" description="Low complexity" evidence="9">
    <location>
        <begin position="112"/>
        <end position="159"/>
    </location>
</feature>
<dbReference type="KEGG" id="bbes:BESB_083510"/>
<dbReference type="GO" id="GO:0005783">
    <property type="term" value="C:endoplasmic reticulum"/>
    <property type="evidence" value="ECO:0007669"/>
    <property type="project" value="TreeGrafter"/>
</dbReference>
<organism evidence="11 12">
    <name type="scientific">Besnoitia besnoiti</name>
    <name type="common">Apicomplexan protozoan</name>
    <dbReference type="NCBI Taxonomy" id="94643"/>
    <lineage>
        <taxon>Eukaryota</taxon>
        <taxon>Sar</taxon>
        <taxon>Alveolata</taxon>
        <taxon>Apicomplexa</taxon>
        <taxon>Conoidasida</taxon>
        <taxon>Coccidia</taxon>
        <taxon>Eucoccidiorida</taxon>
        <taxon>Eimeriorina</taxon>
        <taxon>Sarcocystidae</taxon>
        <taxon>Besnoitia</taxon>
    </lineage>
</organism>